<evidence type="ECO:0000259" key="6">
    <source>
        <dbReference type="PROSITE" id="PS50016"/>
    </source>
</evidence>
<dbReference type="InterPro" id="IPR013083">
    <property type="entry name" value="Znf_RING/FYVE/PHD"/>
</dbReference>
<dbReference type="Pfam" id="PF00628">
    <property type="entry name" value="PHD"/>
    <property type="match status" value="1"/>
</dbReference>
<name>A0AAV8BZG3_9POAL</name>
<feature type="domain" description="ELM2" evidence="8">
    <location>
        <begin position="194"/>
        <end position="317"/>
    </location>
</feature>
<dbReference type="InterPro" id="IPR011124">
    <property type="entry name" value="Znf_CW"/>
</dbReference>
<dbReference type="Gene3D" id="3.30.40.10">
    <property type="entry name" value="Zinc/RING finger domain, C3HC4 (zinc finger)"/>
    <property type="match status" value="1"/>
</dbReference>
<comment type="caution">
    <text evidence="9">The sequence shown here is derived from an EMBL/GenBank/DDBJ whole genome shotgun (WGS) entry which is preliminary data.</text>
</comment>
<keyword evidence="2 5" id="KW-0863">Zinc-finger</keyword>
<keyword evidence="4" id="KW-0539">Nucleus</keyword>
<evidence type="ECO:0000256" key="1">
    <source>
        <dbReference type="ARBA" id="ARBA00022723"/>
    </source>
</evidence>
<proteinExistence type="predicted"/>
<evidence type="ECO:0000259" key="7">
    <source>
        <dbReference type="PROSITE" id="PS51050"/>
    </source>
</evidence>
<organism evidence="9 10">
    <name type="scientific">Rhynchospora pubera</name>
    <dbReference type="NCBI Taxonomy" id="906938"/>
    <lineage>
        <taxon>Eukaryota</taxon>
        <taxon>Viridiplantae</taxon>
        <taxon>Streptophyta</taxon>
        <taxon>Embryophyta</taxon>
        <taxon>Tracheophyta</taxon>
        <taxon>Spermatophyta</taxon>
        <taxon>Magnoliopsida</taxon>
        <taxon>Liliopsida</taxon>
        <taxon>Poales</taxon>
        <taxon>Cyperaceae</taxon>
        <taxon>Cyperoideae</taxon>
        <taxon>Rhynchosporeae</taxon>
        <taxon>Rhynchospora</taxon>
    </lineage>
</organism>
<evidence type="ECO:0000313" key="10">
    <source>
        <dbReference type="Proteomes" id="UP001140206"/>
    </source>
</evidence>
<keyword evidence="1" id="KW-0479">Metal-binding</keyword>
<keyword evidence="10" id="KW-1185">Reference proteome</keyword>
<dbReference type="PROSITE" id="PS01359">
    <property type="entry name" value="ZF_PHD_1"/>
    <property type="match status" value="1"/>
</dbReference>
<feature type="domain" description="PHD-type" evidence="6">
    <location>
        <begin position="108"/>
        <end position="158"/>
    </location>
</feature>
<evidence type="ECO:0000256" key="4">
    <source>
        <dbReference type="ARBA" id="ARBA00023242"/>
    </source>
</evidence>
<dbReference type="GO" id="GO:0008270">
    <property type="term" value="F:zinc ion binding"/>
    <property type="evidence" value="ECO:0007669"/>
    <property type="project" value="UniProtKB-KW"/>
</dbReference>
<evidence type="ECO:0000256" key="2">
    <source>
        <dbReference type="ARBA" id="ARBA00022771"/>
    </source>
</evidence>
<evidence type="ECO:0000256" key="3">
    <source>
        <dbReference type="ARBA" id="ARBA00022833"/>
    </source>
</evidence>
<protein>
    <submittedName>
        <fullName evidence="9">PHD and RING finger domain-containing protein 1</fullName>
    </submittedName>
</protein>
<dbReference type="PROSITE" id="PS51050">
    <property type="entry name" value="ZF_CW"/>
    <property type="match status" value="1"/>
</dbReference>
<dbReference type="FunFam" id="3.30.40.100:FF:000005">
    <property type="entry name" value="uncharacterized protein LOC106759733 isoform X4"/>
    <property type="match status" value="1"/>
</dbReference>
<keyword evidence="3" id="KW-0862">Zinc</keyword>
<sequence>MPPISAGKSYHFDKRRKLNDHPLVPLDENIEEIKELIYNNNFALSFNNQSTLENASKCSSLNIEGKLFTNGSSTRDICISILRTHGLLLDKKEENITKISSCPSKMRMLKCKSCAAIGSSTKMLICDNCEGPFHLKCSGMLSRKAFPEEWNCHLCSRNKRKARARNVSIPCSSSGTLLKTSVKLRREALSEYISPVRIGENFQVEVPDWFAPIDDDDDYYEELKEIKPVELCNLNNNKSCGYRNWIQCREKTKGTVCGKWRRAPLFEIQTDSWDCSCSVLWDPIHADCAVPQELQTSEVMKQLEYVNSLRHRLAHKR</sequence>
<evidence type="ECO:0000256" key="5">
    <source>
        <dbReference type="PROSITE-ProRule" id="PRU00146"/>
    </source>
</evidence>
<evidence type="ECO:0000313" key="9">
    <source>
        <dbReference type="EMBL" id="KAJ4747999.1"/>
    </source>
</evidence>
<reference evidence="9" key="1">
    <citation type="submission" date="2022-08" db="EMBL/GenBank/DDBJ databases">
        <authorList>
            <person name="Marques A."/>
        </authorList>
    </citation>
    <scope>NUCLEOTIDE SEQUENCE</scope>
    <source>
        <strain evidence="9">RhyPub2mFocal</strain>
        <tissue evidence="9">Leaves</tissue>
    </source>
</reference>
<dbReference type="InterPro" id="IPR019787">
    <property type="entry name" value="Znf_PHD-finger"/>
</dbReference>
<dbReference type="InterPro" id="IPR011011">
    <property type="entry name" value="Znf_FYVE_PHD"/>
</dbReference>
<dbReference type="PROSITE" id="PS51156">
    <property type="entry name" value="ELM2"/>
    <property type="match status" value="1"/>
</dbReference>
<accession>A0AAV8BZG3</accession>
<dbReference type="Proteomes" id="UP001140206">
    <property type="component" value="Chromosome 5"/>
</dbReference>
<evidence type="ECO:0000259" key="8">
    <source>
        <dbReference type="PROSITE" id="PS51156"/>
    </source>
</evidence>
<gene>
    <name evidence="9" type="ORF">LUZ62_082404</name>
</gene>
<dbReference type="InterPro" id="IPR000949">
    <property type="entry name" value="ELM2_dom"/>
</dbReference>
<dbReference type="AlphaFoldDB" id="A0AAV8BZG3"/>
<dbReference type="PROSITE" id="PS50016">
    <property type="entry name" value="ZF_PHD_2"/>
    <property type="match status" value="1"/>
</dbReference>
<feature type="domain" description="CW-type" evidence="7">
    <location>
        <begin position="239"/>
        <end position="296"/>
    </location>
</feature>
<dbReference type="InterPro" id="IPR019786">
    <property type="entry name" value="Zinc_finger_PHD-type_CS"/>
</dbReference>
<dbReference type="EMBL" id="JAMFTS010000005">
    <property type="protein sequence ID" value="KAJ4747999.1"/>
    <property type="molecule type" value="Genomic_DNA"/>
</dbReference>
<dbReference type="Gene3D" id="3.30.40.100">
    <property type="match status" value="1"/>
</dbReference>
<dbReference type="SUPFAM" id="SSF57903">
    <property type="entry name" value="FYVE/PHD zinc finger"/>
    <property type="match status" value="1"/>
</dbReference>
<dbReference type="InterPro" id="IPR001965">
    <property type="entry name" value="Znf_PHD"/>
</dbReference>
<dbReference type="SMART" id="SM00249">
    <property type="entry name" value="PHD"/>
    <property type="match status" value="1"/>
</dbReference>